<name>Q0W8A6_METAR</name>
<evidence type="ECO:0000313" key="2">
    <source>
        <dbReference type="Proteomes" id="UP000000663"/>
    </source>
</evidence>
<dbReference type="KEGG" id="rci:LRC429"/>
<organism evidence="1 2">
    <name type="scientific">Methanocella arvoryzae (strain DSM 22066 / NBRC 105507 / MRE50)</name>
    <dbReference type="NCBI Taxonomy" id="351160"/>
    <lineage>
        <taxon>Archaea</taxon>
        <taxon>Methanobacteriati</taxon>
        <taxon>Methanobacteriota</taxon>
        <taxon>Stenosarchaea group</taxon>
        <taxon>Methanomicrobia</taxon>
        <taxon>Methanocellales</taxon>
        <taxon>Methanocellaceae</taxon>
        <taxon>Methanocella</taxon>
    </lineage>
</organism>
<proteinExistence type="predicted"/>
<protein>
    <recommendedName>
        <fullName evidence="3">ACT domain-containing protein</fullName>
    </recommendedName>
</protein>
<dbReference type="GeneID" id="5144969"/>
<reference evidence="1 2" key="1">
    <citation type="journal article" date="2006" name="Science">
        <title>Genome of rice cluster I archaea -- the key methane producers in the rice rhizosphere.</title>
        <authorList>
            <person name="Erkel C."/>
            <person name="Kube M."/>
            <person name="Reinhardt R."/>
            <person name="Liesack W."/>
        </authorList>
    </citation>
    <scope>NUCLEOTIDE SEQUENCE [LARGE SCALE GENOMIC DNA]</scope>
    <source>
        <strain evidence="2">DSM 22066 / NBRC 105507 / MRE50</strain>
    </source>
</reference>
<dbReference type="EMBL" id="AM114193">
    <property type="protein sequence ID" value="CAJ35387.1"/>
    <property type="molecule type" value="Genomic_DNA"/>
</dbReference>
<dbReference type="eggNOG" id="arCOG04396">
    <property type="taxonomic scope" value="Archaea"/>
</dbReference>
<dbReference type="AlphaFoldDB" id="Q0W8A6"/>
<keyword evidence="2" id="KW-1185">Reference proteome</keyword>
<sequence length="166" mass="18317">MRITMDLELKDIPGQLVNALAPISDSGGNIVSVVHHHEKRTPRGTIPIQVTFDISEGLEDLKFKLESRDIAIIRVDEAKLLEHRTVILVGHIIHSDIRDTIDQIDRTGYAEVVDLAMSMPGINLKSSARIGISAAGKAEVKRAMNLLRTIAREKDLLVVEPIDTEA</sequence>
<evidence type="ECO:0008006" key="3">
    <source>
        <dbReference type="Google" id="ProtNLM"/>
    </source>
</evidence>
<accession>Q0W8A6</accession>
<evidence type="ECO:0000313" key="1">
    <source>
        <dbReference type="EMBL" id="CAJ35387.1"/>
    </source>
</evidence>
<dbReference type="STRING" id="351160.LRC429"/>
<gene>
    <name evidence="1" type="ORF">LRC429</name>
</gene>
<dbReference type="OrthoDB" id="60296at2157"/>
<dbReference type="RefSeq" id="WP_012037105.1">
    <property type="nucleotide sequence ID" value="NC_009464.1"/>
</dbReference>
<dbReference type="Proteomes" id="UP000000663">
    <property type="component" value="Chromosome"/>
</dbReference>